<dbReference type="InterPro" id="IPR034660">
    <property type="entry name" value="DinB/YfiT-like"/>
</dbReference>
<evidence type="ECO:0000313" key="2">
    <source>
        <dbReference type="EMBL" id="WCT13039.1"/>
    </source>
</evidence>
<dbReference type="RefSeq" id="WP_273631308.1">
    <property type="nucleotide sequence ID" value="NZ_CP117167.1"/>
</dbReference>
<accession>A0ABY7T9V7</accession>
<keyword evidence="3" id="KW-1185">Reference proteome</keyword>
<organism evidence="2 3">
    <name type="scientific">Mucilaginibacter jinjuensis</name>
    <dbReference type="NCBI Taxonomy" id="1176721"/>
    <lineage>
        <taxon>Bacteria</taxon>
        <taxon>Pseudomonadati</taxon>
        <taxon>Bacteroidota</taxon>
        <taxon>Sphingobacteriia</taxon>
        <taxon>Sphingobacteriales</taxon>
        <taxon>Sphingobacteriaceae</taxon>
        <taxon>Mucilaginibacter</taxon>
    </lineage>
</organism>
<reference evidence="2 3" key="1">
    <citation type="submission" date="2023-02" db="EMBL/GenBank/DDBJ databases">
        <title>Genome sequence of Mucilaginibacter jinjuensis strain KACC 16571.</title>
        <authorList>
            <person name="Kim S."/>
            <person name="Heo J."/>
            <person name="Kwon S.-W."/>
        </authorList>
    </citation>
    <scope>NUCLEOTIDE SEQUENCE [LARGE SCALE GENOMIC DNA]</scope>
    <source>
        <strain evidence="2 3">KACC 16571</strain>
    </source>
</reference>
<name>A0ABY7T9V7_9SPHI</name>
<evidence type="ECO:0000313" key="3">
    <source>
        <dbReference type="Proteomes" id="UP001216139"/>
    </source>
</evidence>
<sequence length="145" mass="16748">MINFAEKQEREDFIKRIQKLDEHSTPSWGKMSVYQMLRHCAMWEEMALGRQIYKQAFMGKLFGKIALKSMLKDEPVKRNLPSVPSFIITSDGSVSLEKENLITLMEEHAQSPVNFIHPFFGKMTAEQGLLLASKHLDHHLKQFGV</sequence>
<dbReference type="InterPro" id="IPR024775">
    <property type="entry name" value="DinB-like"/>
</dbReference>
<dbReference type="Gene3D" id="1.20.120.450">
    <property type="entry name" value="dinb family like domain"/>
    <property type="match status" value="1"/>
</dbReference>
<dbReference type="SUPFAM" id="SSF109854">
    <property type="entry name" value="DinB/YfiT-like putative metalloenzymes"/>
    <property type="match status" value="1"/>
</dbReference>
<protein>
    <submittedName>
        <fullName evidence="2">DUF1569 domain-containing protein</fullName>
    </submittedName>
</protein>
<gene>
    <name evidence="2" type="ORF">PQO05_03715</name>
</gene>
<feature type="domain" description="DinB-like" evidence="1">
    <location>
        <begin position="15"/>
        <end position="142"/>
    </location>
</feature>
<dbReference type="Proteomes" id="UP001216139">
    <property type="component" value="Chromosome"/>
</dbReference>
<proteinExistence type="predicted"/>
<evidence type="ECO:0000259" key="1">
    <source>
        <dbReference type="Pfam" id="PF12867"/>
    </source>
</evidence>
<dbReference type="Pfam" id="PF12867">
    <property type="entry name" value="DinB_2"/>
    <property type="match status" value="1"/>
</dbReference>
<dbReference type="EMBL" id="CP117167">
    <property type="protein sequence ID" value="WCT13039.1"/>
    <property type="molecule type" value="Genomic_DNA"/>
</dbReference>